<dbReference type="NCBIfam" id="TIGR03769">
    <property type="entry name" value="P_ac_wall_RPT"/>
    <property type="match status" value="2"/>
</dbReference>
<keyword evidence="2" id="KW-0812">Transmembrane</keyword>
<reference evidence="4" key="1">
    <citation type="submission" date="2019-11" db="EMBL/GenBank/DDBJ databases">
        <authorList>
            <person name="Feng L."/>
        </authorList>
    </citation>
    <scope>NUCLEOTIDE SEQUENCE</scope>
    <source>
        <strain evidence="4">AodontolyticusLFYP35</strain>
    </source>
</reference>
<organism evidence="4">
    <name type="scientific">Schaalia odontolytica</name>
    <dbReference type="NCBI Taxonomy" id="1660"/>
    <lineage>
        <taxon>Bacteria</taxon>
        <taxon>Bacillati</taxon>
        <taxon>Actinomycetota</taxon>
        <taxon>Actinomycetes</taxon>
        <taxon>Actinomycetales</taxon>
        <taxon>Actinomycetaceae</taxon>
        <taxon>Schaalia</taxon>
    </lineage>
</organism>
<name>A0A6N2TAX7_9ACTO</name>
<dbReference type="NCBIfam" id="NF038134">
    <property type="entry name" value="choice_anch_M"/>
    <property type="match status" value="2"/>
</dbReference>
<proteinExistence type="predicted"/>
<evidence type="ECO:0000256" key="2">
    <source>
        <dbReference type="SAM" id="Phobius"/>
    </source>
</evidence>
<protein>
    <recommendedName>
        <fullName evidence="5">ABC transporter-associated repeat protein</fullName>
    </recommendedName>
</protein>
<dbReference type="NCBIfam" id="TIGR03773">
    <property type="entry name" value="anch_rpt_wall"/>
    <property type="match status" value="1"/>
</dbReference>
<feature type="chain" id="PRO_5027044368" description="ABC transporter-associated repeat protein" evidence="3">
    <location>
        <begin position="35"/>
        <end position="798"/>
    </location>
</feature>
<gene>
    <name evidence="4" type="ORF">AOLFYP35_01267</name>
</gene>
<accession>A0A6N2TAX7</accession>
<feature type="signal peptide" evidence="3">
    <location>
        <begin position="1"/>
        <end position="34"/>
    </location>
</feature>
<dbReference type="InterPro" id="IPR022395">
    <property type="entry name" value="CHP03773_ABC_transptr-like"/>
</dbReference>
<feature type="region of interest" description="Disordered" evidence="1">
    <location>
        <begin position="475"/>
        <end position="509"/>
    </location>
</feature>
<feature type="transmembrane region" description="Helical" evidence="2">
    <location>
        <begin position="773"/>
        <end position="792"/>
    </location>
</feature>
<evidence type="ECO:0008006" key="5">
    <source>
        <dbReference type="Google" id="ProtNLM"/>
    </source>
</evidence>
<sequence>MSSLCRRTTRALFSLLITIAVMSAWIILPAPAQAEALSSSQDERELSDSLQVSTCLEDNNEAPKSLCTTGEKGEESPLHDGALRLRTTPVARDAEREIDGGYELAVHFNPSVFTADSRYSVELSARAGAADLDKIAPHSLSFDSPEHLGRGSAFEEKIDGTDELFRGFVLEARGEDFAAGPLHARFTELGIRSLRLRIQEVISGQEPRLIAEAEFSASIEAPQAQTQKSAQSTDVSSPKSSEEQESVQSGGAPLPEAREAREASVASSMSAHTQAAPRANLSERRLVLDHGHIDLFYMTLDDSGLPVLKVMEDVTGSGVQHEAEELRLIVPSSALTHSLPQDIVAGGTGYFLPQTQDPTLPWPGWDVLSLAPAGFERVEFDVSYTHPNGGRISLWTEDFLSGRSSRLRSGGFELDPHGSTIAQDYLSHTHANWVFSQAGSYELSVQARAYRNDGSFETTRSATYLIEVGGAQGVSTPQNSAVQSGGVLPPAVEESAAGGEEESLTHDAPQRVGSERCIATRITREADEDEVSRIRSDSETPNQAITTLNVQVGSEGGITDGHFDLGPAIENGQLVARIKDDRSVPAVWKDPASMTFALGEKAKIKAPEALSFAAAPGQDVWMIPATQIRGVPWLGMNSQREEIVTETSGQVRFSLLDVQGPGNVAVFESGSLGAGIGTHVFDGAGTSYTLPANTHAHQNWVFTEPGSYQLTIAMNVTPRGEDLRGSGSGTAGSLIAAGGTGEHGRPLVYAIVGRTASGQPCSLASTGAGTAELAPIILAALLMGCGCIVVSTRMRVRK</sequence>
<keyword evidence="2" id="KW-0472">Membrane</keyword>
<dbReference type="InterPro" id="IPR022435">
    <property type="entry name" value="Surface-anchored_actinobac"/>
</dbReference>
<evidence type="ECO:0000313" key="4">
    <source>
        <dbReference type="EMBL" id="VYT02697.1"/>
    </source>
</evidence>
<keyword evidence="2" id="KW-1133">Transmembrane helix</keyword>
<feature type="compositionally biased region" description="Polar residues" evidence="1">
    <location>
        <begin position="223"/>
        <end position="234"/>
    </location>
</feature>
<dbReference type="EMBL" id="CACRSM010000002">
    <property type="protein sequence ID" value="VYT02697.1"/>
    <property type="molecule type" value="Genomic_DNA"/>
</dbReference>
<keyword evidence="3" id="KW-0732">Signal</keyword>
<evidence type="ECO:0000256" key="3">
    <source>
        <dbReference type="SAM" id="SignalP"/>
    </source>
</evidence>
<dbReference type="AlphaFoldDB" id="A0A6N2TAX7"/>
<evidence type="ECO:0000256" key="1">
    <source>
        <dbReference type="SAM" id="MobiDB-lite"/>
    </source>
</evidence>
<feature type="region of interest" description="Disordered" evidence="1">
    <location>
        <begin position="220"/>
        <end position="278"/>
    </location>
</feature>